<dbReference type="InterPro" id="IPR058739">
    <property type="entry name" value="NicX"/>
</dbReference>
<organism evidence="2">
    <name type="scientific">bioreactor metagenome</name>
    <dbReference type="NCBI Taxonomy" id="1076179"/>
    <lineage>
        <taxon>unclassified sequences</taxon>
        <taxon>metagenomes</taxon>
        <taxon>ecological metagenomes</taxon>
    </lineage>
</organism>
<dbReference type="PANTHER" id="PTHR34448">
    <property type="entry name" value="AMINOPEPTIDASE"/>
    <property type="match status" value="1"/>
</dbReference>
<dbReference type="GO" id="GO:0046872">
    <property type="term" value="F:metal ion binding"/>
    <property type="evidence" value="ECO:0007669"/>
    <property type="project" value="UniProtKB-KW"/>
</dbReference>
<dbReference type="PANTHER" id="PTHR34448:SF1">
    <property type="entry name" value="BLL6088 PROTEIN"/>
    <property type="match status" value="1"/>
</dbReference>
<dbReference type="Pfam" id="PF26233">
    <property type="entry name" value="NicX"/>
    <property type="match status" value="1"/>
</dbReference>
<protein>
    <recommendedName>
        <fullName evidence="3">2,5-dihydroxypyridine 5,6-dioxygenase</fullName>
    </recommendedName>
</protein>
<dbReference type="SUPFAM" id="SSF144052">
    <property type="entry name" value="Thermophilic metalloprotease-like"/>
    <property type="match status" value="1"/>
</dbReference>
<proteinExistence type="predicted"/>
<evidence type="ECO:0000256" key="1">
    <source>
        <dbReference type="ARBA" id="ARBA00022723"/>
    </source>
</evidence>
<name>A0A645GTU0_9ZZZZ</name>
<comment type="caution">
    <text evidence="2">The sequence shown here is derived from an EMBL/GenBank/DDBJ whole genome shotgun (WGS) entry which is preliminary data.</text>
</comment>
<gene>
    <name evidence="2" type="ORF">SDC9_177633</name>
</gene>
<dbReference type="InterPro" id="IPR052170">
    <property type="entry name" value="M29_Exopeptidase"/>
</dbReference>
<evidence type="ECO:0000313" key="2">
    <source>
        <dbReference type="EMBL" id="MPN30175.1"/>
    </source>
</evidence>
<keyword evidence="1" id="KW-0479">Metal-binding</keyword>
<reference evidence="2" key="1">
    <citation type="submission" date="2019-08" db="EMBL/GenBank/DDBJ databases">
        <authorList>
            <person name="Kucharzyk K."/>
            <person name="Murdoch R.W."/>
            <person name="Higgins S."/>
            <person name="Loffler F."/>
        </authorList>
    </citation>
    <scope>NUCLEOTIDE SEQUENCE</scope>
</reference>
<evidence type="ECO:0008006" key="3">
    <source>
        <dbReference type="Google" id="ProtNLM"/>
    </source>
</evidence>
<dbReference type="EMBL" id="VSSQ01081190">
    <property type="protein sequence ID" value="MPN30175.1"/>
    <property type="molecule type" value="Genomic_DNA"/>
</dbReference>
<accession>A0A645GTU0</accession>
<sequence>MCLTGTNADTLIRCVGKVNYPAMRRFSEILRERIKEAHNVRMVSQDGDEITFVNVPDRPVSCKLGDASVPGTHLFVGQIGWTPMLESVNGTISLDGSVAPDIGLIESPVKIEVKDGCIISMSGGEEAKRYEMWLKSFGHPQMLRISHAGIGFHPGAKLIGDILLDQRVWGSTTWGFGSIGAGMLPPDGVYAPSHSDAVSLNTDIYLDDQPLWIHGNLVDEELKSFESELTALR</sequence>
<dbReference type="AlphaFoldDB" id="A0A645GTU0"/>